<organism evidence="6 7">
    <name type="scientific">Roseburia intestinalis</name>
    <dbReference type="NCBI Taxonomy" id="166486"/>
    <lineage>
        <taxon>Bacteria</taxon>
        <taxon>Bacillati</taxon>
        <taxon>Bacillota</taxon>
        <taxon>Clostridia</taxon>
        <taxon>Lachnospirales</taxon>
        <taxon>Lachnospiraceae</taxon>
        <taxon>Roseburia</taxon>
    </lineage>
</organism>
<keyword evidence="2" id="KW-0547">Nucleotide-binding</keyword>
<evidence type="ECO:0000256" key="2">
    <source>
        <dbReference type="ARBA" id="ARBA00022741"/>
    </source>
</evidence>
<feature type="region of interest" description="Disordered" evidence="4">
    <location>
        <begin position="1"/>
        <end position="20"/>
    </location>
</feature>
<keyword evidence="3 6" id="KW-0067">ATP-binding</keyword>
<proteinExistence type="predicted"/>
<dbReference type="EC" id="3.6.3.-" evidence="6"/>
<dbReference type="InterPro" id="IPR050166">
    <property type="entry name" value="ABC_transporter_ATP-bind"/>
</dbReference>
<dbReference type="GO" id="GO:0016887">
    <property type="term" value="F:ATP hydrolysis activity"/>
    <property type="evidence" value="ECO:0007669"/>
    <property type="project" value="InterPro"/>
</dbReference>
<sequence>MAYDIKRLPSEASVDHDHEASLHDIKRLPSEASVDHDHEASLHDIKISGITKSFYNNGEMRQVLRPVDILIPHGKFVSIIGPSGCGKSTLFNIVAGLLPPTSGDITIGEKSILGEKGYVGYMLQKDMLLPWRTIIDNIILGLEIKGVPKREARKQALPLMEKYGLSGFEKNYPCELSGGMRQRAALLRTLLYDREIILLDEPFGALDAQTRQSMQNWLLEIWEDFHKTVLFVTHDMDEAIYLSDIIYVFSGRPGYVKEKITVHLKRPRKQEDMLETDFWDLKQHLMGGMSDEKRSV</sequence>
<dbReference type="GO" id="GO:0005524">
    <property type="term" value="F:ATP binding"/>
    <property type="evidence" value="ECO:0007669"/>
    <property type="project" value="UniProtKB-KW"/>
</dbReference>
<dbReference type="PANTHER" id="PTHR42788">
    <property type="entry name" value="TAURINE IMPORT ATP-BINDING PROTEIN-RELATED"/>
    <property type="match status" value="1"/>
</dbReference>
<dbReference type="STRING" id="166486.ERS852572_03439"/>
<evidence type="ECO:0000256" key="1">
    <source>
        <dbReference type="ARBA" id="ARBA00022448"/>
    </source>
</evidence>
<protein>
    <submittedName>
        <fullName evidence="6">Aliphatic sulfonates import ATP-binding protein SsuB</fullName>
        <ecNumber evidence="6">3.6.3.-</ecNumber>
    </submittedName>
</protein>
<feature type="domain" description="ABC transporter" evidence="5">
    <location>
        <begin position="45"/>
        <end position="276"/>
    </location>
</feature>
<evidence type="ECO:0000313" key="7">
    <source>
        <dbReference type="Proteomes" id="UP000095350"/>
    </source>
</evidence>
<dbReference type="PaxDb" id="166486-ERS852572_03439"/>
<dbReference type="AlphaFoldDB" id="A0A173VR83"/>
<reference evidence="6 7" key="1">
    <citation type="submission" date="2015-09" db="EMBL/GenBank/DDBJ databases">
        <authorList>
            <consortium name="Pathogen Informatics"/>
        </authorList>
    </citation>
    <scope>NUCLEOTIDE SEQUENCE [LARGE SCALE GENOMIC DNA]</scope>
    <source>
        <strain evidence="6 7">2789STDY5834960</strain>
    </source>
</reference>
<dbReference type="SUPFAM" id="SSF52540">
    <property type="entry name" value="P-loop containing nucleoside triphosphate hydrolases"/>
    <property type="match status" value="1"/>
</dbReference>
<gene>
    <name evidence="6" type="primary">ssuB_2</name>
    <name evidence="6" type="ORF">ERS852572_03439</name>
</gene>
<dbReference type="PROSITE" id="PS00211">
    <property type="entry name" value="ABC_TRANSPORTER_1"/>
    <property type="match status" value="1"/>
</dbReference>
<dbReference type="Proteomes" id="UP000095350">
    <property type="component" value="Unassembled WGS sequence"/>
</dbReference>
<name>A0A173VR83_9FIRM</name>
<evidence type="ECO:0000313" key="6">
    <source>
        <dbReference type="EMBL" id="CUN30039.1"/>
    </source>
</evidence>
<dbReference type="SMART" id="SM00382">
    <property type="entry name" value="AAA"/>
    <property type="match status" value="1"/>
</dbReference>
<keyword evidence="6" id="KW-0378">Hydrolase</keyword>
<evidence type="ECO:0000256" key="4">
    <source>
        <dbReference type="SAM" id="MobiDB-lite"/>
    </source>
</evidence>
<evidence type="ECO:0000256" key="3">
    <source>
        <dbReference type="ARBA" id="ARBA00022840"/>
    </source>
</evidence>
<dbReference type="InterPro" id="IPR003593">
    <property type="entry name" value="AAA+_ATPase"/>
</dbReference>
<dbReference type="Pfam" id="PF00005">
    <property type="entry name" value="ABC_tran"/>
    <property type="match status" value="1"/>
</dbReference>
<dbReference type="PROSITE" id="PS50893">
    <property type="entry name" value="ABC_TRANSPORTER_2"/>
    <property type="match status" value="1"/>
</dbReference>
<evidence type="ECO:0000259" key="5">
    <source>
        <dbReference type="PROSITE" id="PS50893"/>
    </source>
</evidence>
<dbReference type="Gene3D" id="3.40.50.300">
    <property type="entry name" value="P-loop containing nucleotide triphosphate hydrolases"/>
    <property type="match status" value="1"/>
</dbReference>
<dbReference type="InterPro" id="IPR017871">
    <property type="entry name" value="ABC_transporter-like_CS"/>
</dbReference>
<dbReference type="RefSeq" id="WP_242863718.1">
    <property type="nucleotide sequence ID" value="NZ_CABIYH010000036.1"/>
</dbReference>
<dbReference type="PANTHER" id="PTHR42788:SF2">
    <property type="entry name" value="ABC TRANSPORTER ATP-BINDING PROTEIN"/>
    <property type="match status" value="1"/>
</dbReference>
<accession>A0A173VR83</accession>
<dbReference type="InterPro" id="IPR027417">
    <property type="entry name" value="P-loop_NTPase"/>
</dbReference>
<dbReference type="CDD" id="cd03293">
    <property type="entry name" value="ABC_NrtD_SsuB_transporters"/>
    <property type="match status" value="1"/>
</dbReference>
<keyword evidence="1" id="KW-0813">Transport</keyword>
<dbReference type="InterPro" id="IPR003439">
    <property type="entry name" value="ABC_transporter-like_ATP-bd"/>
</dbReference>
<dbReference type="EMBL" id="CYXZ01000036">
    <property type="protein sequence ID" value="CUN30039.1"/>
    <property type="molecule type" value="Genomic_DNA"/>
</dbReference>